<protein>
    <submittedName>
        <fullName evidence="2">Uncharacterized protein</fullName>
    </submittedName>
</protein>
<name>A0A371CZT0_9APHY</name>
<dbReference type="AlphaFoldDB" id="A0A371CZT0"/>
<feature type="compositionally biased region" description="Basic residues" evidence="1">
    <location>
        <begin position="596"/>
        <end position="606"/>
    </location>
</feature>
<keyword evidence="3" id="KW-1185">Reference proteome</keyword>
<gene>
    <name evidence="2" type="ORF">OH76DRAFT_1486090</name>
</gene>
<feature type="region of interest" description="Disordered" evidence="1">
    <location>
        <begin position="502"/>
        <end position="626"/>
    </location>
</feature>
<dbReference type="STRING" id="139420.A0A371CZT0"/>
<sequence length="626" mass="70876">MDVDQTPGETQRRESRTSLSMEPLSLLESTGRGNRRHAAFSSHETRRRLRDALSDPREEEDDANHHGRPNVEDASEEGELFSPRLPRESSNTRSDNPEGFYRQNGFTLPPLHETPWSAREASTSRASQDSRWNASSLSGRSNLSRGYEEEHEERGASRGAREGMPTQFSSARQQQNPHGPPHTSTRHDQRRSDAHPRPTTLPDTNRINGLDVFDVGGDDNLPDAVRRGGATQDGDMELPTPIPFEGDPEVHRHDPEAHLRGMSDVWVQEVWADPMNTSITLNTFNPHYSRSYGTNRRTASDLRRFVSQITGESNFLVIAPDQAPDHRGRGPVEWAITGLTGEGVERLLRRRVWSFKSITFFPRRRALENPRWILALEGFLEDNVSNIEAAVRSTFERPQVRQRILQMILANPEFNSIPTDEAFRRIMATLRVSVYTLDNETVVANVFLRSPTQSIRVWRRWILELRDLTFGSYHTAIARVRRISSCAGCLGVDHPSHLCPFTRLPNWNGPESAGGNSYSVDGRERRGRQQPEASQNLQEPYNHTWRQRNQSQDADSARAGPSRSQAANAVGDWDGRGRELGWDGRRGNGPGSSHEHGRRGLPRKGKKDAPGQPKYGRDNYRKDGRR</sequence>
<evidence type="ECO:0000313" key="2">
    <source>
        <dbReference type="EMBL" id="RDX45782.1"/>
    </source>
</evidence>
<feature type="compositionally biased region" description="Basic and acidic residues" evidence="1">
    <location>
        <begin position="146"/>
        <end position="161"/>
    </location>
</feature>
<feature type="compositionally biased region" description="Basic and acidic residues" evidence="1">
    <location>
        <begin position="573"/>
        <end position="586"/>
    </location>
</feature>
<feature type="compositionally biased region" description="Polar residues" evidence="1">
    <location>
        <begin position="120"/>
        <end position="132"/>
    </location>
</feature>
<feature type="region of interest" description="Disordered" evidence="1">
    <location>
        <begin position="1"/>
        <end position="210"/>
    </location>
</feature>
<dbReference type="OrthoDB" id="2758679at2759"/>
<dbReference type="Proteomes" id="UP000256964">
    <property type="component" value="Unassembled WGS sequence"/>
</dbReference>
<proteinExistence type="predicted"/>
<feature type="compositionally biased region" description="Polar residues" evidence="1">
    <location>
        <begin position="166"/>
        <end position="177"/>
    </location>
</feature>
<feature type="compositionally biased region" description="Low complexity" evidence="1">
    <location>
        <begin position="133"/>
        <end position="145"/>
    </location>
</feature>
<feature type="compositionally biased region" description="Basic and acidic residues" evidence="1">
    <location>
        <begin position="185"/>
        <end position="196"/>
    </location>
</feature>
<feature type="compositionally biased region" description="Basic and acidic residues" evidence="1">
    <location>
        <begin position="615"/>
        <end position="626"/>
    </location>
</feature>
<feature type="compositionally biased region" description="Polar residues" evidence="1">
    <location>
        <begin position="531"/>
        <end position="541"/>
    </location>
</feature>
<evidence type="ECO:0000256" key="1">
    <source>
        <dbReference type="SAM" id="MobiDB-lite"/>
    </source>
</evidence>
<dbReference type="EMBL" id="KZ857434">
    <property type="protein sequence ID" value="RDX45782.1"/>
    <property type="molecule type" value="Genomic_DNA"/>
</dbReference>
<feature type="compositionally biased region" description="Low complexity" evidence="1">
    <location>
        <begin position="18"/>
        <end position="29"/>
    </location>
</feature>
<organism evidence="2 3">
    <name type="scientific">Lentinus brumalis</name>
    <dbReference type="NCBI Taxonomy" id="2498619"/>
    <lineage>
        <taxon>Eukaryota</taxon>
        <taxon>Fungi</taxon>
        <taxon>Dikarya</taxon>
        <taxon>Basidiomycota</taxon>
        <taxon>Agaricomycotina</taxon>
        <taxon>Agaricomycetes</taxon>
        <taxon>Polyporales</taxon>
        <taxon>Polyporaceae</taxon>
        <taxon>Lentinus</taxon>
    </lineage>
</organism>
<accession>A0A371CZT0</accession>
<reference evidence="2 3" key="1">
    <citation type="journal article" date="2018" name="Biotechnol. Biofuels">
        <title>Integrative visual omics of the white-rot fungus Polyporus brumalis exposes the biotechnological potential of its oxidative enzymes for delignifying raw plant biomass.</title>
        <authorList>
            <person name="Miyauchi S."/>
            <person name="Rancon A."/>
            <person name="Drula E."/>
            <person name="Hage H."/>
            <person name="Chaduli D."/>
            <person name="Favel A."/>
            <person name="Grisel S."/>
            <person name="Henrissat B."/>
            <person name="Herpoel-Gimbert I."/>
            <person name="Ruiz-Duenas F.J."/>
            <person name="Chevret D."/>
            <person name="Hainaut M."/>
            <person name="Lin J."/>
            <person name="Wang M."/>
            <person name="Pangilinan J."/>
            <person name="Lipzen A."/>
            <person name="Lesage-Meessen L."/>
            <person name="Navarro D."/>
            <person name="Riley R."/>
            <person name="Grigoriev I.V."/>
            <person name="Zhou S."/>
            <person name="Raouche S."/>
            <person name="Rosso M.N."/>
        </authorList>
    </citation>
    <scope>NUCLEOTIDE SEQUENCE [LARGE SCALE GENOMIC DNA]</scope>
    <source>
        <strain evidence="2 3">BRFM 1820</strain>
    </source>
</reference>
<evidence type="ECO:0000313" key="3">
    <source>
        <dbReference type="Proteomes" id="UP000256964"/>
    </source>
</evidence>